<reference evidence="3 4" key="1">
    <citation type="journal article" date="2013" name="Int. J. Syst. Evol. Microbiol.">
        <title>Marinicauda pacifica gen. nov., sp. nov., a prosthecate alphaproteobacterium of the family Hyphomonadaceae isolated from deep seawater.</title>
        <authorList>
            <person name="Zhang X.Y."/>
            <person name="Li G.W."/>
            <person name="Wang C.S."/>
            <person name="Zhang Y.J."/>
            <person name="Xu X.W."/>
            <person name="Li H."/>
            <person name="Liu A."/>
            <person name="Liu C."/>
            <person name="Xie B.B."/>
            <person name="Qin Q.L."/>
            <person name="Xu Z."/>
            <person name="Chen X.L."/>
            <person name="Zhou B.C."/>
            <person name="Zhang Y.Z."/>
        </authorList>
    </citation>
    <scope>NUCLEOTIDE SEQUENCE [LARGE SCALE GENOMIC DNA]</scope>
    <source>
        <strain evidence="3 4">P-1 km-3</strain>
    </source>
</reference>
<organism evidence="3 4">
    <name type="scientific">Marinicauda pacifica</name>
    <dbReference type="NCBI Taxonomy" id="1133559"/>
    <lineage>
        <taxon>Bacteria</taxon>
        <taxon>Pseudomonadati</taxon>
        <taxon>Pseudomonadota</taxon>
        <taxon>Alphaproteobacteria</taxon>
        <taxon>Maricaulales</taxon>
        <taxon>Maricaulaceae</taxon>
        <taxon>Marinicauda</taxon>
    </lineage>
</organism>
<accession>A0A4S2HAW4</accession>
<sequence>MATRTTTPKSDDVEYDTVKDDIASLRKDVNQLVSDLSKIAQQETDKGVKRTRKAASNAADEIEDATDDVRGYIRNNPLSACGAAVGVGFLAALLMRK</sequence>
<evidence type="ECO:0000313" key="3">
    <source>
        <dbReference type="EMBL" id="TGY93080.1"/>
    </source>
</evidence>
<name>A0A4S2HAW4_9PROT</name>
<keyword evidence="1" id="KW-0175">Coiled coil</keyword>
<keyword evidence="2" id="KW-0812">Transmembrane</keyword>
<keyword evidence="2" id="KW-0472">Membrane</keyword>
<keyword evidence="2" id="KW-1133">Transmembrane helix</keyword>
<dbReference type="Proteomes" id="UP000305451">
    <property type="component" value="Unassembled WGS sequence"/>
</dbReference>
<proteinExistence type="predicted"/>
<evidence type="ECO:0000256" key="2">
    <source>
        <dbReference type="SAM" id="Phobius"/>
    </source>
</evidence>
<feature type="transmembrane region" description="Helical" evidence="2">
    <location>
        <begin position="77"/>
        <end position="95"/>
    </location>
</feature>
<dbReference type="RefSeq" id="WP_135944797.1">
    <property type="nucleotide sequence ID" value="NZ_BMEI01000002.1"/>
</dbReference>
<gene>
    <name evidence="3" type="ORF">E5162_08440</name>
</gene>
<evidence type="ECO:0000313" key="4">
    <source>
        <dbReference type="Proteomes" id="UP000305451"/>
    </source>
</evidence>
<comment type="caution">
    <text evidence="3">The sequence shown here is derived from an EMBL/GenBank/DDBJ whole genome shotgun (WGS) entry which is preliminary data.</text>
</comment>
<evidence type="ECO:0000256" key="1">
    <source>
        <dbReference type="SAM" id="Coils"/>
    </source>
</evidence>
<feature type="coiled-coil region" evidence="1">
    <location>
        <begin position="22"/>
        <end position="68"/>
    </location>
</feature>
<protein>
    <submittedName>
        <fullName evidence="3">DUF883 family protein</fullName>
    </submittedName>
</protein>
<dbReference type="EMBL" id="SRXV01000002">
    <property type="protein sequence ID" value="TGY93080.1"/>
    <property type="molecule type" value="Genomic_DNA"/>
</dbReference>
<keyword evidence="4" id="KW-1185">Reference proteome</keyword>
<dbReference type="AlphaFoldDB" id="A0A4S2HAW4"/>